<dbReference type="PATRIC" id="fig|319652.3.peg.940"/>
<dbReference type="EMBL" id="JQBR01000002">
    <property type="protein sequence ID" value="KRN67393.1"/>
    <property type="molecule type" value="Genomic_DNA"/>
</dbReference>
<evidence type="ECO:0000313" key="1">
    <source>
        <dbReference type="EMBL" id="KRN67393.1"/>
    </source>
</evidence>
<dbReference type="STRING" id="319652.IV80_GL000934"/>
<protein>
    <submittedName>
        <fullName evidence="1">Uncharacterized protein</fullName>
    </submittedName>
</protein>
<sequence>MDHKLPSGRQKNFQNKNTVTELTLTTKILDGVKLNAQLRAFLETYYKTPHFKFSKQMAVAIRQAKHQDNTTMTI</sequence>
<accession>A0A0R2IQG2</accession>
<dbReference type="Proteomes" id="UP000051568">
    <property type="component" value="Unassembled WGS sequence"/>
</dbReference>
<evidence type="ECO:0000313" key="2">
    <source>
        <dbReference type="Proteomes" id="UP000051568"/>
    </source>
</evidence>
<dbReference type="OrthoDB" id="9778090at2"/>
<keyword evidence="2" id="KW-1185">Reference proteome</keyword>
<comment type="caution">
    <text evidence="1">The sequence shown here is derived from an EMBL/GenBank/DDBJ whole genome shotgun (WGS) entry which is preliminary data.</text>
</comment>
<reference evidence="1 2" key="1">
    <citation type="journal article" date="2015" name="Genome Announc.">
        <title>Expanding the biotechnology potential of lactobacilli through comparative genomics of 213 strains and associated genera.</title>
        <authorList>
            <person name="Sun Z."/>
            <person name="Harris H.M."/>
            <person name="McCann A."/>
            <person name="Guo C."/>
            <person name="Argimon S."/>
            <person name="Zhang W."/>
            <person name="Yang X."/>
            <person name="Jeffery I.B."/>
            <person name="Cooney J.C."/>
            <person name="Kagawa T.F."/>
            <person name="Liu W."/>
            <person name="Song Y."/>
            <person name="Salvetti E."/>
            <person name="Wrobel A."/>
            <person name="Rasinkangas P."/>
            <person name="Parkhill J."/>
            <person name="Rea M.C."/>
            <person name="O'Sullivan O."/>
            <person name="Ritari J."/>
            <person name="Douillard F.P."/>
            <person name="Paul Ross R."/>
            <person name="Yang R."/>
            <person name="Briner A.E."/>
            <person name="Felis G.E."/>
            <person name="de Vos W.M."/>
            <person name="Barrangou R."/>
            <person name="Klaenhammer T.R."/>
            <person name="Caufield P.W."/>
            <person name="Cui Y."/>
            <person name="Zhang H."/>
            <person name="O'Toole P.W."/>
        </authorList>
    </citation>
    <scope>NUCLEOTIDE SEQUENCE [LARGE SCALE GENOMIC DNA]</scope>
    <source>
        <strain evidence="1 2">DSM 17757</strain>
    </source>
</reference>
<name>A0A0R2IQG2_9LACO</name>
<organism evidence="1 2">
    <name type="scientific">Pediococcus cellicola</name>
    <dbReference type="NCBI Taxonomy" id="319652"/>
    <lineage>
        <taxon>Bacteria</taxon>
        <taxon>Bacillati</taxon>
        <taxon>Bacillota</taxon>
        <taxon>Bacilli</taxon>
        <taxon>Lactobacillales</taxon>
        <taxon>Lactobacillaceae</taxon>
        <taxon>Pediococcus</taxon>
    </lineage>
</organism>
<dbReference type="RefSeq" id="WP_147186361.1">
    <property type="nucleotide sequence ID" value="NZ_JBHSKU010000007.1"/>
</dbReference>
<gene>
    <name evidence="1" type="ORF">IV80_GL000934</name>
</gene>
<dbReference type="AlphaFoldDB" id="A0A0R2IQG2"/>
<proteinExistence type="predicted"/>